<comment type="caution">
    <text evidence="5">The sequence shown here is derived from an EMBL/GenBank/DDBJ whole genome shotgun (WGS) entry which is preliminary data.</text>
</comment>
<dbReference type="InterPro" id="IPR020841">
    <property type="entry name" value="PKS_Beta-ketoAc_synthase_dom"/>
</dbReference>
<dbReference type="Gene3D" id="3.40.47.10">
    <property type="match status" value="1"/>
</dbReference>
<evidence type="ECO:0000313" key="6">
    <source>
        <dbReference type="Proteomes" id="UP001165283"/>
    </source>
</evidence>
<name>A0ABT1A1Z6_9PSEU</name>
<evidence type="ECO:0000256" key="2">
    <source>
        <dbReference type="ARBA" id="ARBA00022553"/>
    </source>
</evidence>
<protein>
    <submittedName>
        <fullName evidence="5">Type I polyketide synthase</fullName>
    </submittedName>
</protein>
<dbReference type="SUPFAM" id="SSF53901">
    <property type="entry name" value="Thiolase-like"/>
    <property type="match status" value="1"/>
</dbReference>
<dbReference type="Gene3D" id="1.10.1240.100">
    <property type="match status" value="1"/>
</dbReference>
<evidence type="ECO:0000256" key="3">
    <source>
        <dbReference type="SAM" id="MobiDB-lite"/>
    </source>
</evidence>
<proteinExistence type="predicted"/>
<feature type="domain" description="Ketosynthase family 3 (KS3)" evidence="4">
    <location>
        <begin position="1"/>
        <end position="167"/>
    </location>
</feature>
<evidence type="ECO:0000313" key="5">
    <source>
        <dbReference type="EMBL" id="MCO1656976.1"/>
    </source>
</evidence>
<organism evidence="5 6">
    <name type="scientific">Pseudonocardia humida</name>
    <dbReference type="NCBI Taxonomy" id="2800819"/>
    <lineage>
        <taxon>Bacteria</taxon>
        <taxon>Bacillati</taxon>
        <taxon>Actinomycetota</taxon>
        <taxon>Actinomycetes</taxon>
        <taxon>Pseudonocardiales</taxon>
        <taxon>Pseudonocardiaceae</taxon>
        <taxon>Pseudonocardia</taxon>
    </lineage>
</organism>
<dbReference type="Pfam" id="PF02801">
    <property type="entry name" value="Ketoacyl-synt_C"/>
    <property type="match status" value="1"/>
</dbReference>
<gene>
    <name evidence="5" type="ORF">KDL28_18100</name>
</gene>
<dbReference type="SUPFAM" id="SSF52151">
    <property type="entry name" value="FabD/lysophospholipase-like"/>
    <property type="match status" value="1"/>
</dbReference>
<dbReference type="InterPro" id="IPR050091">
    <property type="entry name" value="PKS_NRPS_Biosynth_Enz"/>
</dbReference>
<dbReference type="Gene3D" id="3.40.366.10">
    <property type="entry name" value="Malonyl-Coenzyme A Acyl Carrier Protein, domain 2"/>
    <property type="match status" value="1"/>
</dbReference>
<dbReference type="SMART" id="SM00825">
    <property type="entry name" value="PKS_KS"/>
    <property type="match status" value="1"/>
</dbReference>
<dbReference type="PANTHER" id="PTHR43775">
    <property type="entry name" value="FATTY ACID SYNTHASE"/>
    <property type="match status" value="1"/>
</dbReference>
<dbReference type="Pfam" id="PF22621">
    <property type="entry name" value="CurL-like_PKS_C"/>
    <property type="match status" value="1"/>
</dbReference>
<evidence type="ECO:0000259" key="4">
    <source>
        <dbReference type="PROSITE" id="PS52004"/>
    </source>
</evidence>
<dbReference type="InterPro" id="IPR016035">
    <property type="entry name" value="Acyl_Trfase/lysoPLipase"/>
</dbReference>
<keyword evidence="6" id="KW-1185">Reference proteome</keyword>
<keyword evidence="2" id="KW-0597">Phosphoprotein</keyword>
<sequence>MHAVLRGTAVNNDGRAKVGFGAPGVRGQAEVVRTAHLVAGVRPDEIGYVEAHGTATPFGDPIEVAALTEAFGPDAGPCRIGSVKSNIGHADAAAGIVGLIKTVLCVEHGALPASLHFTEPNPEIDFASSPFVVNDRTRPWTTDGRPRIAGTHATGVGGTNAHAVVAQAPPAPEPGPARPVQLLALSARTPSALDRTALRLAEHLERHPDAVLADVAWTLQTGRTAHPLRRFVVAAEAAEAVTALRGEHPALPVSTAADAGLLFEFDDDPWPPPGAGAQLHATEPAFRAALDEVAQTAVPVLGADLRDALLSPAPALTASIGPVAVFALEYATAALLTSWGAAPAAVAGRGVGAHTAACLAGASTPAAAVRLLAAPDRPAADPWAAPPGHRYLPVTVGPGRTGPDGSAAAGARALATAAGRLWAAGAPVDFAAMHSGERRRRVRLPTYPFERTTHLLTPDPADRTADGPPARSG</sequence>
<dbReference type="Proteomes" id="UP001165283">
    <property type="component" value="Unassembled WGS sequence"/>
</dbReference>
<keyword evidence="1" id="KW-0596">Phosphopantetheine</keyword>
<dbReference type="Gene3D" id="3.30.70.3290">
    <property type="match status" value="1"/>
</dbReference>
<feature type="region of interest" description="Disordered" evidence="3">
    <location>
        <begin position="452"/>
        <end position="473"/>
    </location>
</feature>
<accession>A0ABT1A1Z6</accession>
<dbReference type="PANTHER" id="PTHR43775:SF37">
    <property type="entry name" value="SI:DKEY-61P9.11"/>
    <property type="match status" value="1"/>
</dbReference>
<dbReference type="EMBL" id="JAGSOV010000039">
    <property type="protein sequence ID" value="MCO1656976.1"/>
    <property type="molecule type" value="Genomic_DNA"/>
</dbReference>
<dbReference type="InterPro" id="IPR001227">
    <property type="entry name" value="Ac_transferase_dom_sf"/>
</dbReference>
<evidence type="ECO:0000256" key="1">
    <source>
        <dbReference type="ARBA" id="ARBA00022450"/>
    </source>
</evidence>
<dbReference type="Pfam" id="PF00698">
    <property type="entry name" value="Acyl_transf_1"/>
    <property type="match status" value="1"/>
</dbReference>
<dbReference type="CDD" id="cd00833">
    <property type="entry name" value="PKS"/>
    <property type="match status" value="1"/>
</dbReference>
<dbReference type="PROSITE" id="PS52004">
    <property type="entry name" value="KS3_2"/>
    <property type="match status" value="1"/>
</dbReference>
<dbReference type="InterPro" id="IPR016039">
    <property type="entry name" value="Thiolase-like"/>
</dbReference>
<reference evidence="5" key="1">
    <citation type="submission" date="2021-04" db="EMBL/GenBank/DDBJ databases">
        <title>Pseudonocardia sp. nov., isolated from sandy soil of mangrove forest.</title>
        <authorList>
            <person name="Zan Z."/>
            <person name="Huang R."/>
            <person name="Liu W."/>
        </authorList>
    </citation>
    <scope>NUCLEOTIDE SEQUENCE</scope>
    <source>
        <strain evidence="5">S2-4</strain>
    </source>
</reference>
<dbReference type="InterPro" id="IPR014031">
    <property type="entry name" value="Ketoacyl_synth_C"/>
</dbReference>
<dbReference type="InterPro" id="IPR014043">
    <property type="entry name" value="Acyl_transferase_dom"/>
</dbReference>
<dbReference type="RefSeq" id="WP_252440229.1">
    <property type="nucleotide sequence ID" value="NZ_JAGSOV010000039.1"/>
</dbReference>